<evidence type="ECO:0000259" key="2">
    <source>
        <dbReference type="PROSITE" id="PS51294"/>
    </source>
</evidence>
<organism evidence="3 4">
    <name type="scientific">Diversispora eburnea</name>
    <dbReference type="NCBI Taxonomy" id="1213867"/>
    <lineage>
        <taxon>Eukaryota</taxon>
        <taxon>Fungi</taxon>
        <taxon>Fungi incertae sedis</taxon>
        <taxon>Mucoromycota</taxon>
        <taxon>Glomeromycotina</taxon>
        <taxon>Glomeromycetes</taxon>
        <taxon>Diversisporales</taxon>
        <taxon>Diversisporaceae</taxon>
        <taxon>Diversispora</taxon>
    </lineage>
</organism>
<dbReference type="PROSITE" id="PS50090">
    <property type="entry name" value="MYB_LIKE"/>
    <property type="match status" value="1"/>
</dbReference>
<accession>A0A9N8VB43</accession>
<protein>
    <submittedName>
        <fullName evidence="3">390_t:CDS:1</fullName>
    </submittedName>
</protein>
<dbReference type="AlphaFoldDB" id="A0A9N8VB43"/>
<dbReference type="SMART" id="SM00717">
    <property type="entry name" value="SANT"/>
    <property type="match status" value="1"/>
</dbReference>
<reference evidence="3" key="1">
    <citation type="submission" date="2021-06" db="EMBL/GenBank/DDBJ databases">
        <authorList>
            <person name="Kallberg Y."/>
            <person name="Tangrot J."/>
            <person name="Rosling A."/>
        </authorList>
    </citation>
    <scope>NUCLEOTIDE SEQUENCE</scope>
    <source>
        <strain evidence="3">AZ414A</strain>
    </source>
</reference>
<dbReference type="InterPro" id="IPR017930">
    <property type="entry name" value="Myb_dom"/>
</dbReference>
<dbReference type="InterPro" id="IPR001005">
    <property type="entry name" value="SANT/Myb"/>
</dbReference>
<gene>
    <name evidence="3" type="ORF">DEBURN_LOCUS1727</name>
</gene>
<dbReference type="PROSITE" id="PS51294">
    <property type="entry name" value="HTH_MYB"/>
    <property type="match status" value="1"/>
</dbReference>
<dbReference type="SUPFAM" id="SSF46689">
    <property type="entry name" value="Homeodomain-like"/>
    <property type="match status" value="1"/>
</dbReference>
<dbReference type="InterPro" id="IPR009057">
    <property type="entry name" value="Homeodomain-like_sf"/>
</dbReference>
<evidence type="ECO:0000259" key="1">
    <source>
        <dbReference type="PROSITE" id="PS50090"/>
    </source>
</evidence>
<feature type="domain" description="Myb-like" evidence="1">
    <location>
        <begin position="190"/>
        <end position="242"/>
    </location>
</feature>
<feature type="domain" description="HTH myb-type" evidence="2">
    <location>
        <begin position="190"/>
        <end position="246"/>
    </location>
</feature>
<proteinExistence type="predicted"/>
<evidence type="ECO:0000313" key="4">
    <source>
        <dbReference type="Proteomes" id="UP000789706"/>
    </source>
</evidence>
<dbReference type="Proteomes" id="UP000789706">
    <property type="component" value="Unassembled WGS sequence"/>
</dbReference>
<dbReference type="OrthoDB" id="2143914at2759"/>
<keyword evidence="4" id="KW-1185">Reference proteome</keyword>
<name>A0A9N8VB43_9GLOM</name>
<feature type="non-terminal residue" evidence="3">
    <location>
        <position position="275"/>
    </location>
</feature>
<dbReference type="Pfam" id="PF00249">
    <property type="entry name" value="Myb_DNA-binding"/>
    <property type="match status" value="1"/>
</dbReference>
<dbReference type="EMBL" id="CAJVPK010000082">
    <property type="protein sequence ID" value="CAG8444932.1"/>
    <property type="molecule type" value="Genomic_DNA"/>
</dbReference>
<dbReference type="Gene3D" id="1.10.10.60">
    <property type="entry name" value="Homeodomain-like"/>
    <property type="match status" value="1"/>
</dbReference>
<comment type="caution">
    <text evidence="3">The sequence shown here is derived from an EMBL/GenBank/DDBJ whole genome shotgun (WGS) entry which is preliminary data.</text>
</comment>
<sequence length="275" mass="31929">MNYKSKEEQTKPWIKTEQSNESQSYFQHSFIHINSIDDLSMLSKKPSETNIIDTIRLTNKSIETPSKNPLYLPALIKDSTQDKNGCLEADINSMELTNKITSNVSTQLSDKNDYQETNRDSTKLTDRITAEYYDSYISPKTSSKILSNLSKSTKVKVLDRGSIGLNYKTYYNLYKEALSKRRGSETDDTTKNKSKYKWTHEQEQTLLQAVNKHGEQWRLISKTYFDSARTKGALRLRYNGLIPQRQEDRATKSKSKYNLWTHEQEQTLLQAVNKH</sequence>
<evidence type="ECO:0000313" key="3">
    <source>
        <dbReference type="EMBL" id="CAG8444932.1"/>
    </source>
</evidence>